<dbReference type="RefSeq" id="WP_126794720.1">
    <property type="nucleotide sequence ID" value="NZ_PIPI01000016.1"/>
</dbReference>
<dbReference type="EMBL" id="PIPI01000016">
    <property type="protein sequence ID" value="RUO17994.1"/>
    <property type="molecule type" value="Genomic_DNA"/>
</dbReference>
<comment type="caution">
    <text evidence="2">The sequence shown here is derived from an EMBL/GenBank/DDBJ whole genome shotgun (WGS) entry which is preliminary data.</text>
</comment>
<feature type="domain" description="Winged helix-turn-helix" evidence="1">
    <location>
        <begin position="7"/>
        <end position="71"/>
    </location>
</feature>
<sequence length="76" mass="8502">MNLTFRERKLLEELEVHKSMSTVDLHKVGLCSPNTIVYSLRKKGYSIETSRKDAVGHAGVVHRAVAHYSLVGGNHE</sequence>
<keyword evidence="3" id="KW-1185">Reference proteome</keyword>
<protein>
    <recommendedName>
        <fullName evidence="1">Winged helix-turn-helix domain-containing protein</fullName>
    </recommendedName>
</protein>
<evidence type="ECO:0000313" key="2">
    <source>
        <dbReference type="EMBL" id="RUO17994.1"/>
    </source>
</evidence>
<dbReference type="Proteomes" id="UP000288212">
    <property type="component" value="Unassembled WGS sequence"/>
</dbReference>
<gene>
    <name evidence="2" type="ORF">CWE06_12285</name>
</gene>
<dbReference type="Pfam" id="PF14090">
    <property type="entry name" value="HTH_39"/>
    <property type="match status" value="1"/>
</dbReference>
<organism evidence="2 3">
    <name type="scientific">Aliidiomarina haloalkalitolerans</name>
    <dbReference type="NCBI Taxonomy" id="859059"/>
    <lineage>
        <taxon>Bacteria</taxon>
        <taxon>Pseudomonadati</taxon>
        <taxon>Pseudomonadota</taxon>
        <taxon>Gammaproteobacteria</taxon>
        <taxon>Alteromonadales</taxon>
        <taxon>Idiomarinaceae</taxon>
        <taxon>Aliidiomarina</taxon>
    </lineage>
</organism>
<proteinExistence type="predicted"/>
<accession>A0A432VPB8</accession>
<dbReference type="AlphaFoldDB" id="A0A432VPB8"/>
<evidence type="ECO:0000313" key="3">
    <source>
        <dbReference type="Proteomes" id="UP000288212"/>
    </source>
</evidence>
<name>A0A432VPB8_9GAMM</name>
<reference evidence="2 3" key="1">
    <citation type="journal article" date="2011" name="Front. Microbiol.">
        <title>Genomic signatures of strain selection and enhancement in Bacillus atrophaeus var. globigii, a historical biowarfare simulant.</title>
        <authorList>
            <person name="Gibbons H.S."/>
            <person name="Broomall S.M."/>
            <person name="McNew L.A."/>
            <person name="Daligault H."/>
            <person name="Chapman C."/>
            <person name="Bruce D."/>
            <person name="Karavis M."/>
            <person name="Krepps M."/>
            <person name="McGregor P.A."/>
            <person name="Hong C."/>
            <person name="Park K.H."/>
            <person name="Akmal A."/>
            <person name="Feldman A."/>
            <person name="Lin J.S."/>
            <person name="Chang W.E."/>
            <person name="Higgs B.W."/>
            <person name="Demirev P."/>
            <person name="Lindquist J."/>
            <person name="Liem A."/>
            <person name="Fochler E."/>
            <person name="Read T.D."/>
            <person name="Tapia R."/>
            <person name="Johnson S."/>
            <person name="Bishop-Lilly K.A."/>
            <person name="Detter C."/>
            <person name="Han C."/>
            <person name="Sozhamannan S."/>
            <person name="Rosenzweig C.N."/>
            <person name="Skowronski E.W."/>
        </authorList>
    </citation>
    <scope>NUCLEOTIDE SEQUENCE [LARGE SCALE GENOMIC DNA]</scope>
    <source>
        <strain evidence="2 3">AK5</strain>
    </source>
</reference>
<dbReference type="InterPro" id="IPR055245">
    <property type="entry name" value="HTH_proteobacteria"/>
</dbReference>
<evidence type="ECO:0000259" key="1">
    <source>
        <dbReference type="Pfam" id="PF14090"/>
    </source>
</evidence>